<protein>
    <submittedName>
        <fullName evidence="1">Uncharacterized protein</fullName>
    </submittedName>
</protein>
<reference evidence="1" key="2">
    <citation type="submission" date="2015-03" db="UniProtKB">
        <authorList>
            <consortium name="EnsemblPlants"/>
        </authorList>
    </citation>
    <scope>IDENTIFICATION</scope>
</reference>
<name>A0A0D3DLP3_BRAOL</name>
<dbReference type="Pfam" id="PF03004">
    <property type="entry name" value="Transposase_24"/>
    <property type="match status" value="1"/>
</dbReference>
<dbReference type="InterPro" id="IPR004252">
    <property type="entry name" value="Probable_transposase_24"/>
</dbReference>
<reference evidence="1 2" key="1">
    <citation type="journal article" date="2014" name="Genome Biol.">
        <title>Transcriptome and methylome profiling reveals relics of genome dominance in the mesopolyploid Brassica oleracea.</title>
        <authorList>
            <person name="Parkin I.A."/>
            <person name="Koh C."/>
            <person name="Tang H."/>
            <person name="Robinson S.J."/>
            <person name="Kagale S."/>
            <person name="Clarke W.E."/>
            <person name="Town C.D."/>
            <person name="Nixon J."/>
            <person name="Krishnakumar V."/>
            <person name="Bidwell S.L."/>
            <person name="Denoeud F."/>
            <person name="Belcram H."/>
            <person name="Links M.G."/>
            <person name="Just J."/>
            <person name="Clarke C."/>
            <person name="Bender T."/>
            <person name="Huebert T."/>
            <person name="Mason A.S."/>
            <person name="Pires J.C."/>
            <person name="Barker G."/>
            <person name="Moore J."/>
            <person name="Walley P.G."/>
            <person name="Manoli S."/>
            <person name="Batley J."/>
            <person name="Edwards D."/>
            <person name="Nelson M.N."/>
            <person name="Wang X."/>
            <person name="Paterson A.H."/>
            <person name="King G."/>
            <person name="Bancroft I."/>
            <person name="Chalhoub B."/>
            <person name="Sharpe A.G."/>
        </authorList>
    </citation>
    <scope>NUCLEOTIDE SEQUENCE</scope>
    <source>
        <strain evidence="1 2">cv. TO1000</strain>
    </source>
</reference>
<keyword evidence="2" id="KW-1185">Reference proteome</keyword>
<dbReference type="HOGENOM" id="CLU_991598_0_0_1"/>
<proteinExistence type="predicted"/>
<dbReference type="EnsemblPlants" id="Bo8g036760.1">
    <property type="protein sequence ID" value="Bo8g036760.1"/>
    <property type="gene ID" value="Bo8g036760"/>
</dbReference>
<evidence type="ECO:0000313" key="1">
    <source>
        <dbReference type="EnsemblPlants" id="Bo8g036760.1"/>
    </source>
</evidence>
<accession>A0A0D3DLP3</accession>
<dbReference type="AlphaFoldDB" id="A0A0D3DLP3"/>
<sequence>MFRERHRLMVRDGMMKSLRCVTSWTRTRSAFTARMGGVEGFMDVVAATNPELESLLRNMRRQNLIPGKSSGTHDVADVERRSELLEADPYGDVPLIFLRSTLTHQARRTRLVQLRVDLDFCELIVSSWTLLYSIGALLCLGWDFISGLKRGESLLQQIRPEKVPEYQWGQFAHMRFTENWKKMQERNTENQKKHTMPHVCGRKRVSRRRNEIKIKTGKTPRRAEFFTEIRTKPNGSFVCEEAKERAEALTTLLSQNPHNTNNVTASLDDEYAQVFGPESPG</sequence>
<organism evidence="1 2">
    <name type="scientific">Brassica oleracea var. oleracea</name>
    <dbReference type="NCBI Taxonomy" id="109376"/>
    <lineage>
        <taxon>Eukaryota</taxon>
        <taxon>Viridiplantae</taxon>
        <taxon>Streptophyta</taxon>
        <taxon>Embryophyta</taxon>
        <taxon>Tracheophyta</taxon>
        <taxon>Spermatophyta</taxon>
        <taxon>Magnoliopsida</taxon>
        <taxon>eudicotyledons</taxon>
        <taxon>Gunneridae</taxon>
        <taxon>Pentapetalae</taxon>
        <taxon>rosids</taxon>
        <taxon>malvids</taxon>
        <taxon>Brassicales</taxon>
        <taxon>Brassicaceae</taxon>
        <taxon>Brassiceae</taxon>
        <taxon>Brassica</taxon>
    </lineage>
</organism>
<dbReference type="Gramene" id="Bo8g036760.1">
    <property type="protein sequence ID" value="Bo8g036760.1"/>
    <property type="gene ID" value="Bo8g036760"/>
</dbReference>
<evidence type="ECO:0000313" key="2">
    <source>
        <dbReference type="Proteomes" id="UP000032141"/>
    </source>
</evidence>
<dbReference type="Proteomes" id="UP000032141">
    <property type="component" value="Chromosome C8"/>
</dbReference>